<dbReference type="RefSeq" id="XP_064653872.1">
    <property type="nucleotide sequence ID" value="XM_064807968.1"/>
</dbReference>
<dbReference type="GeneID" id="89932076"/>
<reference evidence="2 3" key="1">
    <citation type="submission" date="2023-08" db="EMBL/GenBank/DDBJ databases">
        <title>Black Yeasts Isolated from many extreme environments.</title>
        <authorList>
            <person name="Coleine C."/>
            <person name="Stajich J.E."/>
            <person name="Selbmann L."/>
        </authorList>
    </citation>
    <scope>NUCLEOTIDE SEQUENCE [LARGE SCALE GENOMIC DNA]</scope>
    <source>
        <strain evidence="2 3">CCFEE 5935</strain>
    </source>
</reference>
<dbReference type="AlphaFoldDB" id="A0AAV9NWD3"/>
<evidence type="ECO:0000313" key="2">
    <source>
        <dbReference type="EMBL" id="KAK5163378.1"/>
    </source>
</evidence>
<evidence type="ECO:0000313" key="3">
    <source>
        <dbReference type="Proteomes" id="UP001337655"/>
    </source>
</evidence>
<dbReference type="Proteomes" id="UP001337655">
    <property type="component" value="Unassembled WGS sequence"/>
</dbReference>
<comment type="caution">
    <text evidence="2">The sequence shown here is derived from an EMBL/GenBank/DDBJ whole genome shotgun (WGS) entry which is preliminary data.</text>
</comment>
<protein>
    <submittedName>
        <fullName evidence="2">Uncharacterized protein</fullName>
    </submittedName>
</protein>
<keyword evidence="3" id="KW-1185">Reference proteome</keyword>
<proteinExistence type="predicted"/>
<gene>
    <name evidence="2" type="ORF">LTR77_010751</name>
</gene>
<name>A0AAV9NWD3_9PEZI</name>
<feature type="compositionally biased region" description="Acidic residues" evidence="1">
    <location>
        <begin position="68"/>
        <end position="81"/>
    </location>
</feature>
<dbReference type="EMBL" id="JAVRRT010000026">
    <property type="protein sequence ID" value="KAK5163378.1"/>
    <property type="molecule type" value="Genomic_DNA"/>
</dbReference>
<sequence>MNGEEADTIEAVVEGRMKDRLLVSKFRGFEDQFLPFDQEHRLFGKRNYDLSMSLKRRHQTELPIEELSGGEDDMEDAENDGELQAGLAGDSRKTCRRSKPADGNRIPDAQVRTKAGEHTERPAGNVVPGAVNQIDEIASDDEAMDGVSDSSSVTFC</sequence>
<accession>A0AAV9NWD3</accession>
<organism evidence="2 3">
    <name type="scientific">Saxophila tyrrhenica</name>
    <dbReference type="NCBI Taxonomy" id="1690608"/>
    <lineage>
        <taxon>Eukaryota</taxon>
        <taxon>Fungi</taxon>
        <taxon>Dikarya</taxon>
        <taxon>Ascomycota</taxon>
        <taxon>Pezizomycotina</taxon>
        <taxon>Dothideomycetes</taxon>
        <taxon>Dothideomycetidae</taxon>
        <taxon>Mycosphaerellales</taxon>
        <taxon>Extremaceae</taxon>
        <taxon>Saxophila</taxon>
    </lineage>
</organism>
<feature type="region of interest" description="Disordered" evidence="1">
    <location>
        <begin position="58"/>
        <end position="126"/>
    </location>
</feature>
<evidence type="ECO:0000256" key="1">
    <source>
        <dbReference type="SAM" id="MobiDB-lite"/>
    </source>
</evidence>